<keyword evidence="4" id="KW-1185">Reference proteome</keyword>
<protein>
    <submittedName>
        <fullName evidence="2 3">Uncharacterized protein</fullName>
    </submittedName>
</protein>
<evidence type="ECO:0000313" key="2">
    <source>
        <dbReference type="EMBL" id="EDS29480.1"/>
    </source>
</evidence>
<name>B0XIN2_CULQU</name>
<proteinExistence type="predicted"/>
<reference evidence="3" key="2">
    <citation type="submission" date="2021-02" db="UniProtKB">
        <authorList>
            <consortium name="EnsemblMetazoa"/>
        </authorList>
    </citation>
    <scope>IDENTIFICATION</scope>
    <source>
        <strain evidence="3">JHB</strain>
    </source>
</reference>
<evidence type="ECO:0000313" key="4">
    <source>
        <dbReference type="Proteomes" id="UP000002320"/>
    </source>
</evidence>
<dbReference type="Proteomes" id="UP000002320">
    <property type="component" value="Unassembled WGS sequence"/>
</dbReference>
<reference evidence="2" key="1">
    <citation type="submission" date="2007-03" db="EMBL/GenBank/DDBJ databases">
        <title>Annotation of Culex pipiens quinquefasciatus.</title>
        <authorList>
            <consortium name="The Broad Institute Genome Sequencing Platform"/>
            <person name="Atkinson P.W."/>
            <person name="Hemingway J."/>
            <person name="Christensen B.M."/>
            <person name="Higgs S."/>
            <person name="Kodira C."/>
            <person name="Hannick L."/>
            <person name="Megy K."/>
            <person name="O'Leary S."/>
            <person name="Pearson M."/>
            <person name="Haas B.J."/>
            <person name="Mauceli E."/>
            <person name="Wortman J.R."/>
            <person name="Lee N.H."/>
            <person name="Guigo R."/>
            <person name="Stanke M."/>
            <person name="Alvarado L."/>
            <person name="Amedeo P."/>
            <person name="Antoine C.H."/>
            <person name="Arensburger P."/>
            <person name="Bidwell S.L."/>
            <person name="Crawford M."/>
            <person name="Camaro F."/>
            <person name="Devon K."/>
            <person name="Engels R."/>
            <person name="Hammond M."/>
            <person name="Howarth C."/>
            <person name="Koehrsen M."/>
            <person name="Lawson D."/>
            <person name="Montgomery P."/>
            <person name="Nene V."/>
            <person name="Nusbaum C."/>
            <person name="Puiu D."/>
            <person name="Romero-Severson J."/>
            <person name="Severson D.W."/>
            <person name="Shumway M."/>
            <person name="Sisk P."/>
            <person name="Stolte C."/>
            <person name="Zeng Q."/>
            <person name="Eisenstadt E."/>
            <person name="Fraser-Liggett C."/>
            <person name="Strausberg R."/>
            <person name="Galagan J."/>
            <person name="Birren B."/>
            <person name="Collins F.H."/>
        </authorList>
    </citation>
    <scope>NUCLEOTIDE SEQUENCE [LARGE SCALE GENOMIC DNA]</scope>
    <source>
        <strain evidence="2">JHB</strain>
    </source>
</reference>
<dbReference type="EMBL" id="DS233339">
    <property type="protein sequence ID" value="EDS29480.1"/>
    <property type="molecule type" value="Genomic_DNA"/>
</dbReference>
<dbReference type="AlphaFoldDB" id="B0XIN2"/>
<dbReference type="InParanoid" id="B0XIN2"/>
<evidence type="ECO:0000256" key="1">
    <source>
        <dbReference type="SAM" id="MobiDB-lite"/>
    </source>
</evidence>
<sequence>MVEKFTGSAETLESWISDVTVLRDHEADVPEGDFLRTTLSRNLSCGRKQRPQDSIPVEEEDAVKTEVTTVETEVTTVEIEVTTTETAVMEIDNNAEEIAEAMVHKMHTLPKKRPLSPHKGEKRSTWEMAANFTCQDIDAYANLIRPPRPHPERRSSTTRPAQLDK</sequence>
<evidence type="ECO:0000313" key="3">
    <source>
        <dbReference type="EnsemblMetazoa" id="CPIJ019237-PA"/>
    </source>
</evidence>
<feature type="region of interest" description="Disordered" evidence="1">
    <location>
        <begin position="143"/>
        <end position="165"/>
    </location>
</feature>
<dbReference type="EnsemblMetazoa" id="CPIJ019237-RA">
    <property type="protein sequence ID" value="CPIJ019237-PA"/>
    <property type="gene ID" value="CPIJ019237"/>
</dbReference>
<dbReference type="KEGG" id="cqu:CpipJ_CPIJ019237"/>
<dbReference type="VEuPathDB" id="VectorBase:CPIJ019237"/>
<organism>
    <name type="scientific">Culex quinquefasciatus</name>
    <name type="common">Southern house mosquito</name>
    <name type="synonym">Culex pungens</name>
    <dbReference type="NCBI Taxonomy" id="7176"/>
    <lineage>
        <taxon>Eukaryota</taxon>
        <taxon>Metazoa</taxon>
        <taxon>Ecdysozoa</taxon>
        <taxon>Arthropoda</taxon>
        <taxon>Hexapoda</taxon>
        <taxon>Insecta</taxon>
        <taxon>Pterygota</taxon>
        <taxon>Neoptera</taxon>
        <taxon>Endopterygota</taxon>
        <taxon>Diptera</taxon>
        <taxon>Nematocera</taxon>
        <taxon>Culicoidea</taxon>
        <taxon>Culicidae</taxon>
        <taxon>Culicinae</taxon>
        <taxon>Culicini</taxon>
        <taxon>Culex</taxon>
        <taxon>Culex</taxon>
    </lineage>
</organism>
<dbReference type="HOGENOM" id="CLU_1612421_0_0_1"/>
<accession>B0XIN2</accession>
<gene>
    <name evidence="3" type="primary">6053418</name>
    <name evidence="2" type="ORF">CpipJ_CPIJ019237</name>
</gene>